<evidence type="ECO:0000313" key="1">
    <source>
        <dbReference type="EMBL" id="KAL3317195.1"/>
    </source>
</evidence>
<keyword evidence="2" id="KW-1185">Reference proteome</keyword>
<gene>
    <name evidence="1" type="ORF">Ciccas_004148</name>
</gene>
<dbReference type="EMBL" id="JBJKFK010000415">
    <property type="protein sequence ID" value="KAL3317195.1"/>
    <property type="molecule type" value="Genomic_DNA"/>
</dbReference>
<protein>
    <recommendedName>
        <fullName evidence="3">Reverse transcriptase</fullName>
    </recommendedName>
</protein>
<dbReference type="Proteomes" id="UP001626550">
    <property type="component" value="Unassembled WGS sequence"/>
</dbReference>
<proteinExistence type="predicted"/>
<evidence type="ECO:0008006" key="3">
    <source>
        <dbReference type="Google" id="ProtNLM"/>
    </source>
</evidence>
<organism evidence="1 2">
    <name type="scientific">Cichlidogyrus casuarinus</name>
    <dbReference type="NCBI Taxonomy" id="1844966"/>
    <lineage>
        <taxon>Eukaryota</taxon>
        <taxon>Metazoa</taxon>
        <taxon>Spiralia</taxon>
        <taxon>Lophotrochozoa</taxon>
        <taxon>Platyhelminthes</taxon>
        <taxon>Monogenea</taxon>
        <taxon>Monopisthocotylea</taxon>
        <taxon>Dactylogyridea</taxon>
        <taxon>Ancyrocephalidae</taxon>
        <taxon>Cichlidogyrus</taxon>
    </lineage>
</organism>
<accession>A0ABD2QCG3</accession>
<dbReference type="AlphaFoldDB" id="A0ABD2QCG3"/>
<reference evidence="1 2" key="1">
    <citation type="submission" date="2024-11" db="EMBL/GenBank/DDBJ databases">
        <title>Adaptive evolution of stress response genes in parasites aligns with host niche diversity.</title>
        <authorList>
            <person name="Hahn C."/>
            <person name="Resl P."/>
        </authorList>
    </citation>
    <scope>NUCLEOTIDE SEQUENCE [LARGE SCALE GENOMIC DNA]</scope>
    <source>
        <strain evidence="1">EGGRZ-B1_66</strain>
        <tissue evidence="1">Body</tissue>
    </source>
</reference>
<evidence type="ECO:0000313" key="2">
    <source>
        <dbReference type="Proteomes" id="UP001626550"/>
    </source>
</evidence>
<comment type="caution">
    <text evidence="1">The sequence shown here is derived from an EMBL/GenBank/DDBJ whole genome shotgun (WGS) entry which is preliminary data.</text>
</comment>
<sequence length="60" mass="7019">MRVKLDVFYPGMGEKRIHFLAYTDDIVHLGEKLENDFETLDLQCCAYGMEINRDKTYGTN</sequence>
<name>A0ABD2QCG3_9PLAT</name>